<evidence type="ECO:0000313" key="1">
    <source>
        <dbReference type="EMBL" id="QQZ62336.1"/>
    </source>
</evidence>
<organism evidence="1 2">
    <name type="scientific">Paenibacillus sonchi</name>
    <dbReference type="NCBI Taxonomy" id="373687"/>
    <lineage>
        <taxon>Bacteria</taxon>
        <taxon>Bacillati</taxon>
        <taxon>Bacillota</taxon>
        <taxon>Bacilli</taxon>
        <taxon>Bacillales</taxon>
        <taxon>Paenibacillaceae</taxon>
        <taxon>Paenibacillus</taxon>
        <taxon>Paenibacillus sonchi group</taxon>
    </lineage>
</organism>
<dbReference type="EMBL" id="CP068595">
    <property type="protein sequence ID" value="QQZ62336.1"/>
    <property type="molecule type" value="Genomic_DNA"/>
</dbReference>
<evidence type="ECO:0000313" key="2">
    <source>
        <dbReference type="Proteomes" id="UP000595841"/>
    </source>
</evidence>
<accession>A0A974SEK3</accession>
<dbReference type="AlphaFoldDB" id="A0A974SEK3"/>
<dbReference type="RefSeq" id="WP_202677228.1">
    <property type="nucleotide sequence ID" value="NZ_CP068595.1"/>
</dbReference>
<proteinExistence type="predicted"/>
<protein>
    <submittedName>
        <fullName evidence="1">Uncharacterized protein</fullName>
    </submittedName>
</protein>
<dbReference type="KEGG" id="pson:JI735_06930"/>
<name>A0A974SEK3_9BACL</name>
<sequence length="46" mass="4971">MNEGSKHSTTAALSNEGRVAVVLLSRDDDYLWQDPARSEAGLLTPV</sequence>
<keyword evidence="2" id="KW-1185">Reference proteome</keyword>
<dbReference type="Proteomes" id="UP000595841">
    <property type="component" value="Chromosome"/>
</dbReference>
<gene>
    <name evidence="1" type="ORF">JI735_06930</name>
</gene>
<reference evidence="1 2" key="1">
    <citation type="submission" date="2021-01" db="EMBL/GenBank/DDBJ databases">
        <title>Whole genome sequence of Paenibacillus sonchi LMG 24727 for comparative genomics.</title>
        <authorList>
            <person name="Lee G."/>
            <person name="Kim M.-J."/>
            <person name="Lim K."/>
            <person name="Shin J.-H."/>
        </authorList>
    </citation>
    <scope>NUCLEOTIDE SEQUENCE [LARGE SCALE GENOMIC DNA]</scope>
    <source>
        <strain evidence="1 2">LMG 24727</strain>
    </source>
</reference>